<evidence type="ECO:0000256" key="6">
    <source>
        <dbReference type="SAM" id="MobiDB-lite"/>
    </source>
</evidence>
<dbReference type="PaxDb" id="4097-A0A1S3YC38"/>
<keyword evidence="3 5" id="KW-0649">Protein kinase inhibitor</keyword>
<reference evidence="8" key="1">
    <citation type="journal article" date="2014" name="Nat. Commun.">
        <title>The tobacco genome sequence and its comparison with those of tomato and potato.</title>
        <authorList>
            <person name="Sierro N."/>
            <person name="Battey J.N."/>
            <person name="Ouadi S."/>
            <person name="Bakaher N."/>
            <person name="Bovet L."/>
            <person name="Willig A."/>
            <person name="Goepfert S."/>
            <person name="Peitsch M.C."/>
            <person name="Ivanov N.V."/>
        </authorList>
    </citation>
    <scope>NUCLEOTIDE SEQUENCE [LARGE SCALE GENOMIC DNA]</scope>
</reference>
<evidence type="ECO:0000313" key="9">
    <source>
        <dbReference type="RefSeq" id="XP_016449669.1"/>
    </source>
</evidence>
<dbReference type="GeneID" id="107774597"/>
<dbReference type="InterPro" id="IPR003175">
    <property type="entry name" value="CDI_dom"/>
</dbReference>
<dbReference type="GO" id="GO:0051726">
    <property type="term" value="P:regulation of cell cycle"/>
    <property type="evidence" value="ECO:0007669"/>
    <property type="project" value="InterPro"/>
</dbReference>
<dbReference type="PANTHER" id="PTHR46776">
    <property type="entry name" value="CYCLIN-DEPENDENT KINASE INHIBITOR 4-RELATED"/>
    <property type="match status" value="1"/>
</dbReference>
<dbReference type="GO" id="GO:0004861">
    <property type="term" value="F:cyclin-dependent protein serine/threonine kinase inhibitor activity"/>
    <property type="evidence" value="ECO:0000318"/>
    <property type="project" value="GO_Central"/>
</dbReference>
<dbReference type="OrthoDB" id="1226441at2759"/>
<dbReference type="STRING" id="4097.A0A1S3YC38"/>
<feature type="domain" description="Cyclin-dependent kinase inhibitor" evidence="7">
    <location>
        <begin position="173"/>
        <end position="218"/>
    </location>
</feature>
<dbReference type="Proteomes" id="UP000790787">
    <property type="component" value="Chromosome 19"/>
</dbReference>
<name>A0A1S3YC38_TOBAC</name>
<evidence type="ECO:0000259" key="7">
    <source>
        <dbReference type="Pfam" id="PF02234"/>
    </source>
</evidence>
<dbReference type="InterPro" id="IPR044898">
    <property type="entry name" value="CDI_dom_sf"/>
</dbReference>
<proteinExistence type="inferred from homology"/>
<reference evidence="9" key="2">
    <citation type="submission" date="2025-08" db="UniProtKB">
        <authorList>
            <consortium name="RefSeq"/>
        </authorList>
    </citation>
    <scope>IDENTIFICATION</scope>
    <source>
        <tissue evidence="9">Leaf</tissue>
    </source>
</reference>
<dbReference type="RefSeq" id="XP_016449669.1">
    <property type="nucleotide sequence ID" value="XM_016594183.2"/>
</dbReference>
<dbReference type="KEGG" id="nta:107774597"/>
<dbReference type="RefSeq" id="XP_016449669.1">
    <property type="nucleotide sequence ID" value="XM_016594183.1"/>
</dbReference>
<gene>
    <name evidence="9" type="primary">LOC107774597</name>
</gene>
<feature type="compositionally biased region" description="Basic and acidic residues" evidence="6">
    <location>
        <begin position="81"/>
        <end position="91"/>
    </location>
</feature>
<comment type="subcellular location">
    <subcellularLocation>
        <location evidence="1">Nucleus</location>
        <location evidence="1">Nucleoplasm</location>
    </subcellularLocation>
</comment>
<comment type="similarity">
    <text evidence="2 5">Belongs to the CDI family. ICK/KRP subfamily.</text>
</comment>
<feature type="region of interest" description="Disordered" evidence="6">
    <location>
        <begin position="63"/>
        <end position="92"/>
    </location>
</feature>
<dbReference type="GO" id="GO:0005634">
    <property type="term" value="C:nucleus"/>
    <property type="evidence" value="ECO:0000318"/>
    <property type="project" value="GO_Central"/>
</dbReference>
<dbReference type="GO" id="GO:0005654">
    <property type="term" value="C:nucleoplasm"/>
    <property type="evidence" value="ECO:0007669"/>
    <property type="project" value="UniProtKB-SubCell"/>
</dbReference>
<dbReference type="Pfam" id="PF02234">
    <property type="entry name" value="CDI"/>
    <property type="match status" value="1"/>
</dbReference>
<evidence type="ECO:0000313" key="8">
    <source>
        <dbReference type="Proteomes" id="UP000790787"/>
    </source>
</evidence>
<evidence type="ECO:0000256" key="4">
    <source>
        <dbReference type="ARBA" id="ARBA00023306"/>
    </source>
</evidence>
<dbReference type="Gene3D" id="4.10.365.10">
    <property type="entry name" value="p27"/>
    <property type="match status" value="1"/>
</dbReference>
<sequence>MGKYMRKAKITGDVAVMEVSQATPLGVRTRARTLALQRLHSSSTSPPPSASASDSCYLQLRSRRLEKPPTPLSDHRKTKNLHTEENPKSDSRFLVSRSVGSVSITQKDGFLDVNEISFGENTLDFEHRDRSTRESTPCSLVMEADATVNPGSATRRTNLNTTAQRTRDSILRNIPSAQEMEEFFTFAEQQQQRLFMEKYNFDVVNDLPLTGRYEWIRVDY</sequence>
<organism evidence="8 9">
    <name type="scientific">Nicotiana tabacum</name>
    <name type="common">Common tobacco</name>
    <dbReference type="NCBI Taxonomy" id="4097"/>
    <lineage>
        <taxon>Eukaryota</taxon>
        <taxon>Viridiplantae</taxon>
        <taxon>Streptophyta</taxon>
        <taxon>Embryophyta</taxon>
        <taxon>Tracheophyta</taxon>
        <taxon>Spermatophyta</taxon>
        <taxon>Magnoliopsida</taxon>
        <taxon>eudicotyledons</taxon>
        <taxon>Gunneridae</taxon>
        <taxon>Pentapetalae</taxon>
        <taxon>asterids</taxon>
        <taxon>lamiids</taxon>
        <taxon>Solanales</taxon>
        <taxon>Solanaceae</taxon>
        <taxon>Nicotianoideae</taxon>
        <taxon>Nicotianeae</taxon>
        <taxon>Nicotiana</taxon>
    </lineage>
</organism>
<dbReference type="InterPro" id="IPR044275">
    <property type="entry name" value="KRP"/>
</dbReference>
<dbReference type="OMA" id="GRYEWEQ"/>
<evidence type="ECO:0000256" key="5">
    <source>
        <dbReference type="PIRNR" id="PIRNR017811"/>
    </source>
</evidence>
<protein>
    <recommendedName>
        <fullName evidence="5">Cyclin-dependent kinase inhibitor</fullName>
    </recommendedName>
</protein>
<accession>A0A1S3YC38</accession>
<keyword evidence="4" id="KW-0131">Cell cycle</keyword>
<dbReference type="GO" id="GO:0045740">
    <property type="term" value="P:positive regulation of DNA replication"/>
    <property type="evidence" value="ECO:0000318"/>
    <property type="project" value="GO_Central"/>
</dbReference>
<evidence type="ECO:0000256" key="3">
    <source>
        <dbReference type="ARBA" id="ARBA00023013"/>
    </source>
</evidence>
<dbReference type="PIRSF" id="PIRSF017811">
    <property type="entry name" value="CDK_inhib_pln"/>
    <property type="match status" value="1"/>
</dbReference>
<evidence type="ECO:0000256" key="2">
    <source>
        <dbReference type="ARBA" id="ARBA00010274"/>
    </source>
</evidence>
<dbReference type="AlphaFoldDB" id="A0A1S3YC38"/>
<evidence type="ECO:0000256" key="1">
    <source>
        <dbReference type="ARBA" id="ARBA00004642"/>
    </source>
</evidence>
<keyword evidence="8" id="KW-1185">Reference proteome</keyword>